<gene>
    <name evidence="2" type="ORF">HZZ10_10385</name>
</gene>
<protein>
    <submittedName>
        <fullName evidence="2">Glycosyltransferase family 2 protein</fullName>
    </submittedName>
</protein>
<dbReference type="SUPFAM" id="SSF53448">
    <property type="entry name" value="Nucleotide-diphospho-sugar transferases"/>
    <property type="match status" value="1"/>
</dbReference>
<dbReference type="Proteomes" id="UP000561011">
    <property type="component" value="Unassembled WGS sequence"/>
</dbReference>
<keyword evidence="2" id="KW-0808">Transferase</keyword>
<dbReference type="EMBL" id="JACBYE010000022">
    <property type="protein sequence ID" value="NYS93924.1"/>
    <property type="molecule type" value="Genomic_DNA"/>
</dbReference>
<accession>A0A853EVU2</accession>
<reference evidence="2 3" key="1">
    <citation type="submission" date="2020-07" db="EMBL/GenBank/DDBJ databases">
        <title>MOT database genomes.</title>
        <authorList>
            <person name="Joseph S."/>
            <person name="Aduse-Opoku J."/>
            <person name="Hashim A."/>
            <person name="Wade W."/>
            <person name="Curtis M."/>
        </authorList>
    </citation>
    <scope>NUCLEOTIDE SEQUENCE [LARGE SCALE GENOMIC DNA]</scope>
    <source>
        <strain evidence="2 3">DSM 100099</strain>
    </source>
</reference>
<feature type="domain" description="Glycosyltransferase 2-like" evidence="1">
    <location>
        <begin position="25"/>
        <end position="147"/>
    </location>
</feature>
<proteinExistence type="predicted"/>
<evidence type="ECO:0000259" key="1">
    <source>
        <dbReference type="Pfam" id="PF00535"/>
    </source>
</evidence>
<dbReference type="Gene3D" id="3.90.550.10">
    <property type="entry name" value="Spore Coat Polysaccharide Biosynthesis Protein SpsA, Chain A"/>
    <property type="match status" value="1"/>
</dbReference>
<name>A0A853EVU2_9MICO</name>
<dbReference type="AlphaFoldDB" id="A0A853EVU2"/>
<dbReference type="Pfam" id="PF00535">
    <property type="entry name" value="Glycos_transf_2"/>
    <property type="match status" value="1"/>
</dbReference>
<keyword evidence="3" id="KW-1185">Reference proteome</keyword>
<dbReference type="CDD" id="cd00761">
    <property type="entry name" value="Glyco_tranf_GTA_type"/>
    <property type="match status" value="1"/>
</dbReference>
<dbReference type="InterPro" id="IPR001173">
    <property type="entry name" value="Glyco_trans_2-like"/>
</dbReference>
<dbReference type="RefSeq" id="WP_179913443.1">
    <property type="nucleotide sequence ID" value="NZ_JACBYE010000022.1"/>
</dbReference>
<evidence type="ECO:0000313" key="3">
    <source>
        <dbReference type="Proteomes" id="UP000561011"/>
    </source>
</evidence>
<dbReference type="InterPro" id="IPR029044">
    <property type="entry name" value="Nucleotide-diphossugar_trans"/>
</dbReference>
<sequence>MSPTEPSSPDDASTADGTEPVVDLVIAVHTAQRPVARAVTSVLDCRTPVRVTVVAHHVEPALIQANLEPVVVPPWSSVRVLALSDGTRSPAGPFNLGLDAATAPFVAVMGSDDRLAPGALDSWVALQRRTGAAVVVARLAHAGADGAGTGAVVPTPPARPFRSTGLDGVRDRLSYRSAPLGLIERATLDRLALRFTPGLEVGEDVEVVTRLWFSGAPIAFDRRGPAYLVQDDAGDRITYVSRPVADELEFVLRIVQADWFHGYTARQRAAVCTKMLRIHVFGVLGNREAEFWDRAERAALARVARAVLDAAPGCEAVLSRADRAVLDAVLDVSVPVDEMLARGRARRRHGRPATLVPRDLRRIAAREAPIRLMAASVLV</sequence>
<evidence type="ECO:0000313" key="2">
    <source>
        <dbReference type="EMBL" id="NYS93924.1"/>
    </source>
</evidence>
<organism evidence="2 3">
    <name type="scientific">Sanguibacter inulinus</name>
    <dbReference type="NCBI Taxonomy" id="60922"/>
    <lineage>
        <taxon>Bacteria</taxon>
        <taxon>Bacillati</taxon>
        <taxon>Actinomycetota</taxon>
        <taxon>Actinomycetes</taxon>
        <taxon>Micrococcales</taxon>
        <taxon>Sanguibacteraceae</taxon>
        <taxon>Sanguibacter</taxon>
    </lineage>
</organism>
<comment type="caution">
    <text evidence="2">The sequence shown here is derived from an EMBL/GenBank/DDBJ whole genome shotgun (WGS) entry which is preliminary data.</text>
</comment>
<dbReference type="GO" id="GO:0016740">
    <property type="term" value="F:transferase activity"/>
    <property type="evidence" value="ECO:0007669"/>
    <property type="project" value="UniProtKB-KW"/>
</dbReference>